<evidence type="ECO:0000313" key="2">
    <source>
        <dbReference type="EMBL" id="TMI80975.1"/>
    </source>
</evidence>
<dbReference type="SMART" id="SM00418">
    <property type="entry name" value="HTH_ARSR"/>
    <property type="match status" value="1"/>
</dbReference>
<gene>
    <name evidence="2" type="ORF">E6H04_07585</name>
</gene>
<dbReference type="Pfam" id="PF18765">
    <property type="entry name" value="Polbeta"/>
    <property type="match status" value="1"/>
</dbReference>
<dbReference type="Gene3D" id="1.10.10.10">
    <property type="entry name" value="Winged helix-like DNA-binding domain superfamily/Winged helix DNA-binding domain"/>
    <property type="match status" value="1"/>
</dbReference>
<dbReference type="CDD" id="cd05403">
    <property type="entry name" value="NT_KNTase_like"/>
    <property type="match status" value="1"/>
</dbReference>
<dbReference type="InterPro" id="IPR001845">
    <property type="entry name" value="HTH_ArsR_DNA-bd_dom"/>
</dbReference>
<comment type="caution">
    <text evidence="2">The sequence shown here is derived from an EMBL/GenBank/DDBJ whole genome shotgun (WGS) entry which is preliminary data.</text>
</comment>
<dbReference type="PROSITE" id="PS50987">
    <property type="entry name" value="HTH_ARSR_2"/>
    <property type="match status" value="1"/>
</dbReference>
<name>A0A537JBT7_9BACT</name>
<dbReference type="InterPro" id="IPR011991">
    <property type="entry name" value="ArsR-like_HTH"/>
</dbReference>
<dbReference type="InterPro" id="IPR043519">
    <property type="entry name" value="NT_sf"/>
</dbReference>
<protein>
    <recommendedName>
        <fullName evidence="1">HTH arsR-type domain-containing protein</fullName>
    </recommendedName>
</protein>
<dbReference type="GO" id="GO:0003700">
    <property type="term" value="F:DNA-binding transcription factor activity"/>
    <property type="evidence" value="ECO:0007669"/>
    <property type="project" value="InterPro"/>
</dbReference>
<accession>A0A537JBT7</accession>
<organism evidence="2 3">
    <name type="scientific">Candidatus Segetimicrobium genomatis</name>
    <dbReference type="NCBI Taxonomy" id="2569760"/>
    <lineage>
        <taxon>Bacteria</taxon>
        <taxon>Bacillati</taxon>
        <taxon>Candidatus Sysuimicrobiota</taxon>
        <taxon>Candidatus Sysuimicrobiia</taxon>
        <taxon>Candidatus Sysuimicrobiales</taxon>
        <taxon>Candidatus Segetimicrobiaceae</taxon>
        <taxon>Candidatus Segetimicrobium</taxon>
    </lineage>
</organism>
<dbReference type="InterPro" id="IPR036388">
    <property type="entry name" value="WH-like_DNA-bd_sf"/>
</dbReference>
<sequence length="214" mass="24288">MTYIRGHYSMPRRALSKEIGLETLKSLFGSETRARLVTVFVTRPTEAFYARQLAREIGMSLTPIQRELERLHRLGIVRAEKAGREKYYRVDGQHPLLADLKGLVSKTTTLGDTLRASLGQLEGVDAAFIYGSVTQGDERPPSTIDLVILGKPDHDQLARALREAEDRQAREIHLITMTAEEWRARSEARERFTQELATSPKIFLIGDEQALRRD</sequence>
<reference evidence="2 3" key="1">
    <citation type="journal article" date="2019" name="Nat. Microbiol.">
        <title>Mediterranean grassland soil C-N compound turnover is dependent on rainfall and depth, and is mediated by genomically divergent microorganisms.</title>
        <authorList>
            <person name="Diamond S."/>
            <person name="Andeer P.F."/>
            <person name="Li Z."/>
            <person name="Crits-Christoph A."/>
            <person name="Burstein D."/>
            <person name="Anantharaman K."/>
            <person name="Lane K.R."/>
            <person name="Thomas B.C."/>
            <person name="Pan C."/>
            <person name="Northen T.R."/>
            <person name="Banfield J.F."/>
        </authorList>
    </citation>
    <scope>NUCLEOTIDE SEQUENCE [LARGE SCALE GENOMIC DNA]</scope>
    <source>
        <strain evidence="2">NP_7</strain>
    </source>
</reference>
<dbReference type="InterPro" id="IPR036390">
    <property type="entry name" value="WH_DNA-bd_sf"/>
</dbReference>
<proteinExistence type="predicted"/>
<dbReference type="SUPFAM" id="SSF46785">
    <property type="entry name" value="Winged helix' DNA-binding domain"/>
    <property type="match status" value="1"/>
</dbReference>
<dbReference type="EMBL" id="VBAO01000189">
    <property type="protein sequence ID" value="TMI80975.1"/>
    <property type="molecule type" value="Genomic_DNA"/>
</dbReference>
<dbReference type="Proteomes" id="UP000320048">
    <property type="component" value="Unassembled WGS sequence"/>
</dbReference>
<dbReference type="Gene3D" id="3.30.460.10">
    <property type="entry name" value="Beta Polymerase, domain 2"/>
    <property type="match status" value="1"/>
</dbReference>
<dbReference type="AlphaFoldDB" id="A0A537JBT7"/>
<dbReference type="InterPro" id="IPR041633">
    <property type="entry name" value="Polbeta"/>
</dbReference>
<evidence type="ECO:0000313" key="3">
    <source>
        <dbReference type="Proteomes" id="UP000320048"/>
    </source>
</evidence>
<dbReference type="SUPFAM" id="SSF81301">
    <property type="entry name" value="Nucleotidyltransferase"/>
    <property type="match status" value="1"/>
</dbReference>
<feature type="domain" description="HTH arsR-type" evidence="1">
    <location>
        <begin position="15"/>
        <end position="110"/>
    </location>
</feature>
<dbReference type="CDD" id="cd00090">
    <property type="entry name" value="HTH_ARSR"/>
    <property type="match status" value="1"/>
</dbReference>
<evidence type="ECO:0000259" key="1">
    <source>
        <dbReference type="PROSITE" id="PS50987"/>
    </source>
</evidence>